<protein>
    <recommendedName>
        <fullName evidence="1">F-box domain-containing protein</fullName>
    </recommendedName>
</protein>
<dbReference type="CDD" id="cd22093">
    <property type="entry name" value="F-box_FBXO15"/>
    <property type="match status" value="1"/>
</dbReference>
<dbReference type="Gene3D" id="1.20.1280.50">
    <property type="match status" value="1"/>
</dbReference>
<dbReference type="Proteomes" id="UP000437017">
    <property type="component" value="Unassembled WGS sequence"/>
</dbReference>
<organism evidence="2 3">
    <name type="scientific">Balaenoptera physalus</name>
    <name type="common">Fin whale</name>
    <name type="synonym">Balaena physalus</name>
    <dbReference type="NCBI Taxonomy" id="9770"/>
    <lineage>
        <taxon>Eukaryota</taxon>
        <taxon>Metazoa</taxon>
        <taxon>Chordata</taxon>
        <taxon>Craniata</taxon>
        <taxon>Vertebrata</taxon>
        <taxon>Euteleostomi</taxon>
        <taxon>Mammalia</taxon>
        <taxon>Eutheria</taxon>
        <taxon>Laurasiatheria</taxon>
        <taxon>Artiodactyla</taxon>
        <taxon>Whippomorpha</taxon>
        <taxon>Cetacea</taxon>
        <taxon>Mysticeti</taxon>
        <taxon>Balaenopteridae</taxon>
        <taxon>Balaenoptera</taxon>
    </lineage>
</organism>
<feature type="domain" description="F-box" evidence="1">
    <location>
        <begin position="32"/>
        <end position="78"/>
    </location>
</feature>
<dbReference type="InterPro" id="IPR036047">
    <property type="entry name" value="F-box-like_dom_sf"/>
</dbReference>
<keyword evidence="3" id="KW-1185">Reference proteome</keyword>
<evidence type="ECO:0000313" key="2">
    <source>
        <dbReference type="EMBL" id="KAB0393296.1"/>
    </source>
</evidence>
<dbReference type="EMBL" id="SGJD01003252">
    <property type="protein sequence ID" value="KAB0393296.1"/>
    <property type="molecule type" value="Genomic_DNA"/>
</dbReference>
<dbReference type="SMART" id="SM00256">
    <property type="entry name" value="FBOX"/>
    <property type="match status" value="1"/>
</dbReference>
<sequence>MLLASGSLAGSVCLLPSIWRCTASCFLDVSLIPPSLSLPSEILLKILSYLDAVALLCAGCVNRRFYHLANDNFIWIRIYSTAFSPKRSNWKVNSVEKTAVSMNSLSVGDKEAGYWKKEYITKQIASVKAALARVLKPLHPYTGLPVKTKEALRISGLGWVIILKENSGKEHILEHVDLSINDSSVTAMWYGKDWPRLVTLSTLDLCGVTPVFMNRSQTPIKNGLIRIFCLHPGLVVGLWKREEELAFVMANLHFHHLVERSTLGSAAIPYELPPHTPLLDDSPERGLSDYQLHVDMHSGGVFCLCGTFRNLSTSKGYIENEYVKLSVISFKNSTEHLPLIGKVGLSWKTNIFDGCIKDSLHHTVLLVESSVCPWLSDDLVYDIVAWSGQQSAVTLTKKVLTLY</sequence>
<dbReference type="PANTHER" id="PTHR46731">
    <property type="entry name" value="F-BOX ONLY PROTEIN 15"/>
    <property type="match status" value="1"/>
</dbReference>
<dbReference type="PANTHER" id="PTHR46731:SF1">
    <property type="entry name" value="F-BOX ONLY PROTEIN 15"/>
    <property type="match status" value="1"/>
</dbReference>
<evidence type="ECO:0000259" key="1">
    <source>
        <dbReference type="PROSITE" id="PS50181"/>
    </source>
</evidence>
<dbReference type="SUPFAM" id="SSF81383">
    <property type="entry name" value="F-box domain"/>
    <property type="match status" value="1"/>
</dbReference>
<comment type="caution">
    <text evidence="2">The sequence shown here is derived from an EMBL/GenBank/DDBJ whole genome shotgun (WGS) entry which is preliminary data.</text>
</comment>
<accession>A0A643BZ70</accession>
<evidence type="ECO:0000313" key="3">
    <source>
        <dbReference type="Proteomes" id="UP000437017"/>
    </source>
</evidence>
<dbReference type="OrthoDB" id="3219396at2759"/>
<dbReference type="Pfam" id="PF12937">
    <property type="entry name" value="F-box-like"/>
    <property type="match status" value="1"/>
</dbReference>
<dbReference type="GO" id="GO:0019005">
    <property type="term" value="C:SCF ubiquitin ligase complex"/>
    <property type="evidence" value="ECO:0007669"/>
    <property type="project" value="TreeGrafter"/>
</dbReference>
<dbReference type="AlphaFoldDB" id="A0A643BZ70"/>
<dbReference type="PROSITE" id="PS50181">
    <property type="entry name" value="FBOX"/>
    <property type="match status" value="1"/>
</dbReference>
<name>A0A643BZ70_BALPH</name>
<reference evidence="2 3" key="1">
    <citation type="journal article" date="2019" name="PLoS ONE">
        <title>Genomic analyses reveal an absence of contemporary introgressive admixture between fin whales and blue whales, despite known hybrids.</title>
        <authorList>
            <person name="Westbury M.V."/>
            <person name="Petersen B."/>
            <person name="Lorenzen E.D."/>
        </authorList>
    </citation>
    <scope>NUCLEOTIDE SEQUENCE [LARGE SCALE GENOMIC DNA]</scope>
    <source>
        <strain evidence="2">FinWhale-01</strain>
    </source>
</reference>
<dbReference type="InterPro" id="IPR001810">
    <property type="entry name" value="F-box_dom"/>
</dbReference>
<proteinExistence type="predicted"/>
<gene>
    <name evidence="2" type="ORF">E2I00_010335</name>
</gene>